<protein>
    <submittedName>
        <fullName evidence="2">Unnamed protein product</fullName>
    </submittedName>
</protein>
<feature type="region of interest" description="Disordered" evidence="1">
    <location>
        <begin position="61"/>
        <end position="141"/>
    </location>
</feature>
<feature type="compositionally biased region" description="Basic and acidic residues" evidence="1">
    <location>
        <begin position="168"/>
        <end position="190"/>
    </location>
</feature>
<feature type="compositionally biased region" description="Polar residues" evidence="1">
    <location>
        <begin position="67"/>
        <end position="83"/>
    </location>
</feature>
<organism evidence="2 3">
    <name type="scientific">Phytophthora lilii</name>
    <dbReference type="NCBI Taxonomy" id="2077276"/>
    <lineage>
        <taxon>Eukaryota</taxon>
        <taxon>Sar</taxon>
        <taxon>Stramenopiles</taxon>
        <taxon>Oomycota</taxon>
        <taxon>Peronosporomycetes</taxon>
        <taxon>Peronosporales</taxon>
        <taxon>Peronosporaceae</taxon>
        <taxon>Phytophthora</taxon>
    </lineage>
</organism>
<comment type="caution">
    <text evidence="2">The sequence shown here is derived from an EMBL/GenBank/DDBJ whole genome shotgun (WGS) entry which is preliminary data.</text>
</comment>
<keyword evidence="3" id="KW-1185">Reference proteome</keyword>
<feature type="compositionally biased region" description="Polar residues" evidence="1">
    <location>
        <begin position="91"/>
        <end position="121"/>
    </location>
</feature>
<accession>A0A9W7D7W8</accession>
<name>A0A9W7D7W8_9STRA</name>
<dbReference type="AlphaFoldDB" id="A0A9W7D7W8"/>
<evidence type="ECO:0000256" key="1">
    <source>
        <dbReference type="SAM" id="MobiDB-lite"/>
    </source>
</evidence>
<dbReference type="EMBL" id="BSXW01012460">
    <property type="protein sequence ID" value="GMF65311.1"/>
    <property type="molecule type" value="Genomic_DNA"/>
</dbReference>
<evidence type="ECO:0000313" key="2">
    <source>
        <dbReference type="EMBL" id="GMF65311.1"/>
    </source>
</evidence>
<proteinExistence type="predicted"/>
<feature type="compositionally biased region" description="Low complexity" evidence="1">
    <location>
        <begin position="203"/>
        <end position="242"/>
    </location>
</feature>
<feature type="compositionally biased region" description="Basic and acidic residues" evidence="1">
    <location>
        <begin position="131"/>
        <end position="140"/>
    </location>
</feature>
<reference evidence="2" key="1">
    <citation type="submission" date="2023-04" db="EMBL/GenBank/DDBJ databases">
        <title>Phytophthora lilii NBRC 32176.</title>
        <authorList>
            <person name="Ichikawa N."/>
            <person name="Sato H."/>
            <person name="Tonouchi N."/>
        </authorList>
    </citation>
    <scope>NUCLEOTIDE SEQUENCE</scope>
    <source>
        <strain evidence="2">NBRC 32176</strain>
    </source>
</reference>
<evidence type="ECO:0000313" key="3">
    <source>
        <dbReference type="Proteomes" id="UP001165083"/>
    </source>
</evidence>
<dbReference type="Proteomes" id="UP001165083">
    <property type="component" value="Unassembled WGS sequence"/>
</dbReference>
<feature type="region of interest" description="Disordered" evidence="1">
    <location>
        <begin position="168"/>
        <end position="263"/>
    </location>
</feature>
<gene>
    <name evidence="2" type="ORF">Plil01_001799500</name>
</gene>
<dbReference type="OrthoDB" id="76494at2759"/>
<sequence>MGWTFNNLGEGDCSGTPLALKLSAEFNEFNGVRPLTPSDLYSPRDNADLTHTAFGKAVEIPSEFVAPTTSARSKQKPTSSSTRIYRKRATGPTTSSSAKTHPASDLSTSTPRSTGCNNSKSPNRRTRKPHNKTERPKAEPVDFVYDINVRRKLREQLDAERRRLLQEATARETELRAENKWVFDKRDTSPPRRKQAWQPSPSPSKTVSTPSGSGSSSRASSRLRARASSAPSQRSASSSTSTCHKYSASVSSPRRPHVDAMEDVEASIREFERRLQTQRSLHVESSN</sequence>